<dbReference type="PANTHER" id="PTHR45632">
    <property type="entry name" value="LD33804P"/>
    <property type="match status" value="1"/>
</dbReference>
<evidence type="ECO:0000256" key="1">
    <source>
        <dbReference type="ARBA" id="ARBA00022441"/>
    </source>
</evidence>
<feature type="domain" description="BTB" evidence="3">
    <location>
        <begin position="13"/>
        <end position="83"/>
    </location>
</feature>
<dbReference type="InterPro" id="IPR011705">
    <property type="entry name" value="BACK"/>
</dbReference>
<dbReference type="CDD" id="cd18186">
    <property type="entry name" value="BTB_POZ_ZBTB_KLHL-like"/>
    <property type="match status" value="1"/>
</dbReference>
<dbReference type="Proteomes" id="UP000494165">
    <property type="component" value="Unassembled WGS sequence"/>
</dbReference>
<protein>
    <recommendedName>
        <fullName evidence="3">BTB domain-containing protein</fullName>
    </recommendedName>
</protein>
<dbReference type="Pfam" id="PF00651">
    <property type="entry name" value="BTB"/>
    <property type="match status" value="1"/>
</dbReference>
<proteinExistence type="predicted"/>
<keyword evidence="2" id="KW-0677">Repeat</keyword>
<gene>
    <name evidence="4" type="ORF">CLODIP_2_CD12061</name>
</gene>
<dbReference type="Gene3D" id="2.120.10.80">
    <property type="entry name" value="Kelch-type beta propeller"/>
    <property type="match status" value="1"/>
</dbReference>
<evidence type="ECO:0000313" key="5">
    <source>
        <dbReference type="Proteomes" id="UP000494165"/>
    </source>
</evidence>
<dbReference type="InterPro" id="IPR015915">
    <property type="entry name" value="Kelch-typ_b-propeller"/>
</dbReference>
<dbReference type="Gene3D" id="1.25.40.420">
    <property type="match status" value="1"/>
</dbReference>
<dbReference type="PROSITE" id="PS50097">
    <property type="entry name" value="BTB"/>
    <property type="match status" value="1"/>
</dbReference>
<dbReference type="PANTHER" id="PTHR45632:SF3">
    <property type="entry name" value="KELCH-LIKE PROTEIN 32"/>
    <property type="match status" value="1"/>
</dbReference>
<dbReference type="SUPFAM" id="SSF54695">
    <property type="entry name" value="POZ domain"/>
    <property type="match status" value="1"/>
</dbReference>
<dbReference type="InterPro" id="IPR011333">
    <property type="entry name" value="SKP1/BTB/POZ_sf"/>
</dbReference>
<name>A0A8S1DMG2_9INSE</name>
<keyword evidence="1" id="KW-0880">Kelch repeat</keyword>
<sequence>MTDKSGLKTDNEHSISVIIEGKTLKVSRDVLIKCSTFFETALHPRQTGFIDHDSDTFPLSDLSLENFEAMLEYFTNCDDELKLEQTLSKYKMTPALYLLFSRFMVKFDYDSLAAKSINLENVYEFKEIAEVTGSTQLERYSQFVLHLRFLQFRKTVSYRKLDLKEIVDYLGSRNLMYSSEKEVLEAVIWWIKYDVKNRASYHRELFTLVDWSKITKAQINFALGMKTIKKCPGFVAQELHSLLRYAKSADQGSVKLIFFRSKSDHLTMLSLKKMPHPLYLMLEGVHSPESEVKELHPKEEKCFTFYNVEGESFIEDYITTKNHPQGCCVAFYEGSLIVFGGIFNITTSNWNLEVKAFNLYLKEWTTIGRLQTPRRHFQLVQVKDEFYLLGGFTKYREPSLFVEKFHIKTGETTMCAKLLSRLQSPVKCCHVMDHICVFSENRDSSVIYKYSIMKDIWTVEHLELAKKHRELDLVFPYRDSVYLPGDVHPCILRRKITKIPEGGIFFSKAEPVKAFDNLNEIVLNFFTHDCAIFAFCSSIVPKPDGYSLMSYDIETKKEKTILLPNLMAYLHQVVQKKVDFVHTMRAHPVHPIF</sequence>
<evidence type="ECO:0000256" key="2">
    <source>
        <dbReference type="ARBA" id="ARBA00022737"/>
    </source>
</evidence>
<dbReference type="Pfam" id="PF07707">
    <property type="entry name" value="BACK"/>
    <property type="match status" value="1"/>
</dbReference>
<keyword evidence="5" id="KW-1185">Reference proteome</keyword>
<dbReference type="AlphaFoldDB" id="A0A8S1DMG2"/>
<dbReference type="Gene3D" id="3.30.710.10">
    <property type="entry name" value="Potassium Channel Kv1.1, Chain A"/>
    <property type="match status" value="1"/>
</dbReference>
<comment type="caution">
    <text evidence="4">The sequence shown here is derived from an EMBL/GenBank/DDBJ whole genome shotgun (WGS) entry which is preliminary data.</text>
</comment>
<dbReference type="InterPro" id="IPR000210">
    <property type="entry name" value="BTB/POZ_dom"/>
</dbReference>
<dbReference type="EMBL" id="CADEPI010000182">
    <property type="protein sequence ID" value="CAB3379245.1"/>
    <property type="molecule type" value="Genomic_DNA"/>
</dbReference>
<dbReference type="OrthoDB" id="10688345at2759"/>
<dbReference type="SUPFAM" id="SSF117281">
    <property type="entry name" value="Kelch motif"/>
    <property type="match status" value="1"/>
</dbReference>
<organism evidence="4 5">
    <name type="scientific">Cloeon dipterum</name>
    <dbReference type="NCBI Taxonomy" id="197152"/>
    <lineage>
        <taxon>Eukaryota</taxon>
        <taxon>Metazoa</taxon>
        <taxon>Ecdysozoa</taxon>
        <taxon>Arthropoda</taxon>
        <taxon>Hexapoda</taxon>
        <taxon>Insecta</taxon>
        <taxon>Pterygota</taxon>
        <taxon>Palaeoptera</taxon>
        <taxon>Ephemeroptera</taxon>
        <taxon>Pisciforma</taxon>
        <taxon>Baetidae</taxon>
        <taxon>Cloeon</taxon>
    </lineage>
</organism>
<evidence type="ECO:0000313" key="4">
    <source>
        <dbReference type="EMBL" id="CAB3379245.1"/>
    </source>
</evidence>
<accession>A0A8S1DMG2</accession>
<reference evidence="4 5" key="1">
    <citation type="submission" date="2020-04" db="EMBL/GenBank/DDBJ databases">
        <authorList>
            <person name="Alioto T."/>
            <person name="Alioto T."/>
            <person name="Gomez Garrido J."/>
        </authorList>
    </citation>
    <scope>NUCLEOTIDE SEQUENCE [LARGE SCALE GENOMIC DNA]</scope>
</reference>
<evidence type="ECO:0000259" key="3">
    <source>
        <dbReference type="PROSITE" id="PS50097"/>
    </source>
</evidence>